<dbReference type="InterPro" id="IPR004140">
    <property type="entry name" value="Exo70"/>
</dbReference>
<name>A0A0E0DQP4_9ORYZ</name>
<evidence type="ECO:0000313" key="7">
    <source>
        <dbReference type="Proteomes" id="UP000008021"/>
    </source>
</evidence>
<keyword evidence="7" id="KW-1185">Reference proteome</keyword>
<accession>A0A0E0DQP4</accession>
<dbReference type="GO" id="GO:0006887">
    <property type="term" value="P:exocytosis"/>
    <property type="evidence" value="ECO:0007669"/>
    <property type="project" value="UniProtKB-KW"/>
</dbReference>
<dbReference type="Pfam" id="PF03081">
    <property type="entry name" value="Exo70_C"/>
    <property type="match status" value="1"/>
</dbReference>
<dbReference type="Proteomes" id="UP000008021">
    <property type="component" value="Chromosome 5"/>
</dbReference>
<dbReference type="AlphaFoldDB" id="A0A0E0DQP4"/>
<dbReference type="PANTHER" id="PTHR12542">
    <property type="entry name" value="EXOCYST COMPLEX PROTEIN EXO70"/>
    <property type="match status" value="1"/>
</dbReference>
<dbReference type="GO" id="GO:0000145">
    <property type="term" value="C:exocyst"/>
    <property type="evidence" value="ECO:0007669"/>
    <property type="project" value="InterPro"/>
</dbReference>
<comment type="similarity">
    <text evidence="1 3">Belongs to the EXO70 family.</text>
</comment>
<reference evidence="6" key="2">
    <citation type="submission" date="2018-05" db="EMBL/GenBank/DDBJ databases">
        <title>OmerRS3 (Oryza meridionalis Reference Sequence Version 3).</title>
        <authorList>
            <person name="Zhang J."/>
            <person name="Kudrna D."/>
            <person name="Lee S."/>
            <person name="Talag J."/>
            <person name="Welchert J."/>
            <person name="Wing R.A."/>
        </authorList>
    </citation>
    <scope>NUCLEOTIDE SEQUENCE [LARGE SCALE GENOMIC DNA]</scope>
    <source>
        <strain evidence="6">cv. OR44</strain>
    </source>
</reference>
<dbReference type="eggNOG" id="KOG2344">
    <property type="taxonomic scope" value="Eukaryota"/>
</dbReference>
<dbReference type="GO" id="GO:0005546">
    <property type="term" value="F:phosphatidylinositol-4,5-bisphosphate binding"/>
    <property type="evidence" value="ECO:0007669"/>
    <property type="project" value="InterPro"/>
</dbReference>
<keyword evidence="3" id="KW-0653">Protein transport</keyword>
<evidence type="ECO:0000256" key="4">
    <source>
        <dbReference type="SAM" id="MobiDB-lite"/>
    </source>
</evidence>
<dbReference type="EnsemblPlants" id="OMERI05G12410.1">
    <property type="protein sequence ID" value="OMERI05G12410.1"/>
    <property type="gene ID" value="OMERI05G12410"/>
</dbReference>
<organism evidence="6">
    <name type="scientific">Oryza meridionalis</name>
    <dbReference type="NCBI Taxonomy" id="40149"/>
    <lineage>
        <taxon>Eukaryota</taxon>
        <taxon>Viridiplantae</taxon>
        <taxon>Streptophyta</taxon>
        <taxon>Embryophyta</taxon>
        <taxon>Tracheophyta</taxon>
        <taxon>Spermatophyta</taxon>
        <taxon>Magnoliopsida</taxon>
        <taxon>Liliopsida</taxon>
        <taxon>Poales</taxon>
        <taxon>Poaceae</taxon>
        <taxon>BOP clade</taxon>
        <taxon>Oryzoideae</taxon>
        <taxon>Oryzeae</taxon>
        <taxon>Oryzinae</taxon>
        <taxon>Oryza</taxon>
    </lineage>
</organism>
<comment type="function">
    <text evidence="3">Component of the exocyst complex.</text>
</comment>
<reference evidence="6" key="1">
    <citation type="submission" date="2015-04" db="UniProtKB">
        <authorList>
            <consortium name="EnsemblPlants"/>
        </authorList>
    </citation>
    <scope>IDENTIFICATION</scope>
</reference>
<feature type="domain" description="Exocyst complex subunit Exo70 C-terminal" evidence="5">
    <location>
        <begin position="216"/>
        <end position="525"/>
    </location>
</feature>
<feature type="compositionally biased region" description="Low complexity" evidence="4">
    <location>
        <begin position="48"/>
        <end position="73"/>
    </location>
</feature>
<evidence type="ECO:0000256" key="1">
    <source>
        <dbReference type="ARBA" id="ARBA00006756"/>
    </source>
</evidence>
<evidence type="ECO:0000313" key="6">
    <source>
        <dbReference type="EnsemblPlants" id="OMERI05G12410.1"/>
    </source>
</evidence>
<evidence type="ECO:0000259" key="5">
    <source>
        <dbReference type="Pfam" id="PF03081"/>
    </source>
</evidence>
<keyword evidence="3" id="KW-0268">Exocytosis</keyword>
<feature type="region of interest" description="Disordered" evidence="4">
    <location>
        <begin position="46"/>
        <end position="81"/>
    </location>
</feature>
<dbReference type="InterPro" id="IPR016159">
    <property type="entry name" value="Cullin_repeat-like_dom_sf"/>
</dbReference>
<evidence type="ECO:0000256" key="2">
    <source>
        <dbReference type="ARBA" id="ARBA00022448"/>
    </source>
</evidence>
<dbReference type="STRING" id="40149.A0A0E0DQP4"/>
<protein>
    <recommendedName>
        <fullName evidence="3">Exocyst subunit Exo70 family protein</fullName>
    </recommendedName>
</protein>
<dbReference type="SUPFAM" id="SSF74788">
    <property type="entry name" value="Cullin repeat-like"/>
    <property type="match status" value="1"/>
</dbReference>
<dbReference type="GO" id="GO:0015031">
    <property type="term" value="P:protein transport"/>
    <property type="evidence" value="ECO:0007669"/>
    <property type="project" value="UniProtKB-KW"/>
</dbReference>
<proteinExistence type="inferred from homology"/>
<dbReference type="Gene3D" id="1.20.1280.170">
    <property type="entry name" value="Exocyst complex component Exo70"/>
    <property type="match status" value="1"/>
</dbReference>
<dbReference type="Gramene" id="OMERI05G12410.1">
    <property type="protein sequence ID" value="OMERI05G12410.1"/>
    <property type="gene ID" value="OMERI05G12410"/>
</dbReference>
<dbReference type="PANTHER" id="PTHR12542:SF40">
    <property type="entry name" value="EXOCYST SUBUNIT EXO70 FAMILY PROTEIN"/>
    <property type="match status" value="1"/>
</dbReference>
<dbReference type="InterPro" id="IPR046364">
    <property type="entry name" value="Exo70_C"/>
</dbReference>
<sequence length="530" mass="60786">MEPQLAITMELDSTDTSMELGRSSDPNISLQSRRHSYLEEIRSLPVVSAGGSSSSSRSARSSSYYSSSKSSGGSRHRYVPYSSSSRRLVRLEDKGPRDIARRMVRDGFMGKLVGEFGRAPISALDRWFSELDVGFVLPLALEKEKGELALDQFYNLAVQRWARGITVMAEALSATQRYLQEEGSTVEGPAVFLELPTAQVDRDDLRLVRFVEATVCKMLAFADALAAYHTWHPMDKFSGLMDVRISISEVSRIVMLTLKNESLWLPDSEEMQSLINKIGNVFIHTKDNLDKATKTITDDAKAVTPVLSSMYSWETFPQSAEIHEATQLIMDYARLFLLYKIELDSTLQCWPYMNAVSDIVEYMIINLIDHLEKKSESFSDPSLRYLFLLNNSYFIQDQIYNNFFMRDRFHAKSMTSYSLPSDKYRYYQNCYLDVSWDPMLSCLHGKMPLWFSKPSQLARFETEFQTTCRHQKLWKVPNPKLRQSLREAIIDKVITGPTGYKKYLEAHPEQEKCSSDPQDMEDMVNELFEG</sequence>
<dbReference type="HOGENOM" id="CLU_026956_2_0_1"/>
<evidence type="ECO:0000256" key="3">
    <source>
        <dbReference type="RuleBase" id="RU365026"/>
    </source>
</evidence>
<keyword evidence="2 3" id="KW-0813">Transport</keyword>